<reference evidence="2 3" key="1">
    <citation type="submission" date="2017-02" db="EMBL/GenBank/DDBJ databases">
        <title>The new phylogeny of genus Mycobacterium.</title>
        <authorList>
            <person name="Tortoli E."/>
            <person name="Trovato A."/>
            <person name="Cirillo D.M."/>
        </authorList>
    </citation>
    <scope>NUCLEOTIDE SEQUENCE [LARGE SCALE GENOMIC DNA]</scope>
    <source>
        <strain evidence="2 3">DSM 45057</strain>
    </source>
</reference>
<sequence>MIEIHHHGCGQRFIAELLGVAEQPAQQFQGKFGTQAQRGTFAGRRFHPRGFHHPYQPLPASRNCRGALLVFAKLLVVALLLLNQCPVPLGGAAGGEHRDQRQDEHCGQRRGATETRRRQEVARRG</sequence>
<name>A0A1X0A217_MYCAN</name>
<dbReference type="EMBL" id="MVHE01000006">
    <property type="protein sequence ID" value="ORA23766.1"/>
    <property type="molecule type" value="Genomic_DNA"/>
</dbReference>
<evidence type="ECO:0000313" key="2">
    <source>
        <dbReference type="EMBL" id="ORA23766.1"/>
    </source>
</evidence>
<accession>A0A1X0A217</accession>
<evidence type="ECO:0000256" key="1">
    <source>
        <dbReference type="SAM" id="MobiDB-lite"/>
    </source>
</evidence>
<dbReference type="AlphaFoldDB" id="A0A1X0A217"/>
<comment type="caution">
    <text evidence="2">The sequence shown here is derived from an EMBL/GenBank/DDBJ whole genome shotgun (WGS) entry which is preliminary data.</text>
</comment>
<keyword evidence="3" id="KW-1185">Reference proteome</keyword>
<protein>
    <submittedName>
        <fullName evidence="2">Uncharacterized protein</fullName>
    </submittedName>
</protein>
<organism evidence="2 3">
    <name type="scientific">Mycobacterium angelicum</name>
    <dbReference type="NCBI Taxonomy" id="470074"/>
    <lineage>
        <taxon>Bacteria</taxon>
        <taxon>Bacillati</taxon>
        <taxon>Actinomycetota</taxon>
        <taxon>Actinomycetes</taxon>
        <taxon>Mycobacteriales</taxon>
        <taxon>Mycobacteriaceae</taxon>
        <taxon>Mycobacterium</taxon>
    </lineage>
</organism>
<feature type="region of interest" description="Disordered" evidence="1">
    <location>
        <begin position="91"/>
        <end position="125"/>
    </location>
</feature>
<gene>
    <name evidence="2" type="ORF">BST12_06260</name>
</gene>
<feature type="compositionally biased region" description="Basic and acidic residues" evidence="1">
    <location>
        <begin position="95"/>
        <end position="125"/>
    </location>
</feature>
<dbReference type="Proteomes" id="UP000192284">
    <property type="component" value="Unassembled WGS sequence"/>
</dbReference>
<evidence type="ECO:0000313" key="3">
    <source>
        <dbReference type="Proteomes" id="UP000192284"/>
    </source>
</evidence>
<proteinExistence type="predicted"/>